<evidence type="ECO:0000256" key="2">
    <source>
        <dbReference type="SAM" id="MobiDB-lite"/>
    </source>
</evidence>
<feature type="coiled-coil region" evidence="1">
    <location>
        <begin position="208"/>
        <end position="242"/>
    </location>
</feature>
<protein>
    <submittedName>
        <fullName evidence="3">Uncharacterized protein</fullName>
    </submittedName>
</protein>
<evidence type="ECO:0000256" key="1">
    <source>
        <dbReference type="SAM" id="Coils"/>
    </source>
</evidence>
<dbReference type="OMA" id="WLMEERI"/>
<accession>A0A226ECN3</accession>
<feature type="region of interest" description="Disordered" evidence="2">
    <location>
        <begin position="34"/>
        <end position="62"/>
    </location>
</feature>
<organism evidence="3 4">
    <name type="scientific">Folsomia candida</name>
    <name type="common">Springtail</name>
    <dbReference type="NCBI Taxonomy" id="158441"/>
    <lineage>
        <taxon>Eukaryota</taxon>
        <taxon>Metazoa</taxon>
        <taxon>Ecdysozoa</taxon>
        <taxon>Arthropoda</taxon>
        <taxon>Hexapoda</taxon>
        <taxon>Collembola</taxon>
        <taxon>Entomobryomorpha</taxon>
        <taxon>Isotomoidea</taxon>
        <taxon>Isotomidae</taxon>
        <taxon>Proisotominae</taxon>
        <taxon>Folsomia</taxon>
    </lineage>
</organism>
<reference evidence="3 4" key="1">
    <citation type="submission" date="2015-12" db="EMBL/GenBank/DDBJ databases">
        <title>The genome of Folsomia candida.</title>
        <authorList>
            <person name="Faddeeva A."/>
            <person name="Derks M.F."/>
            <person name="Anvar Y."/>
            <person name="Smit S."/>
            <person name="Van Straalen N."/>
            <person name="Roelofs D."/>
        </authorList>
    </citation>
    <scope>NUCLEOTIDE SEQUENCE [LARGE SCALE GENOMIC DNA]</scope>
    <source>
        <strain evidence="3 4">VU population</strain>
        <tissue evidence="3">Whole body</tissue>
    </source>
</reference>
<comment type="caution">
    <text evidence="3">The sequence shown here is derived from an EMBL/GenBank/DDBJ whole genome shotgun (WGS) entry which is preliminary data.</text>
</comment>
<keyword evidence="1" id="KW-0175">Coiled coil</keyword>
<feature type="compositionally biased region" description="Low complexity" evidence="2">
    <location>
        <begin position="34"/>
        <end position="43"/>
    </location>
</feature>
<name>A0A226ECN3_FOLCA</name>
<sequence>METQPEKTCQETNLEEVLQQKVLPSSLGDIATTMTTTVVTPTTARPPPPRVSMELKRYPPPPPVQFPPSTGAGSSMGLSELRAAVEGGVAAHPVKLIAGRHALVRSKREETDREISEKREQVKLLERKVALAEGSLGIITAKVRALKEKCFHAKNTLVEKENYHQELVKELVQVQCRTKLAEDKYKVLESKYVDFQVDKVVRIDQINEMEENSEDKELREELDQLKETVKQYKEYRDGLERGDPDLVRLQSGDTLVEMETRKNGIRDAFTKREARTEGIYMEIDEKNEAVDKLKQDILIKEKQIQARLRKLQRELEDKESTENHLKQTVEYLSRQIDPAVAKGVGGSGGLGSTNKNTTSGQAGGFTFYVKK</sequence>
<dbReference type="EMBL" id="LNIX01000004">
    <property type="protein sequence ID" value="OXA55352.1"/>
    <property type="molecule type" value="Genomic_DNA"/>
</dbReference>
<gene>
    <name evidence="3" type="ORF">Fcan01_09050</name>
</gene>
<evidence type="ECO:0000313" key="4">
    <source>
        <dbReference type="Proteomes" id="UP000198287"/>
    </source>
</evidence>
<dbReference type="Proteomes" id="UP000198287">
    <property type="component" value="Unassembled WGS sequence"/>
</dbReference>
<keyword evidence="4" id="KW-1185">Reference proteome</keyword>
<proteinExistence type="predicted"/>
<dbReference type="AlphaFoldDB" id="A0A226ECN3"/>
<evidence type="ECO:0000313" key="3">
    <source>
        <dbReference type="EMBL" id="OXA55352.1"/>
    </source>
</evidence>
<feature type="coiled-coil region" evidence="1">
    <location>
        <begin position="108"/>
        <end position="135"/>
    </location>
</feature>
<feature type="coiled-coil region" evidence="1">
    <location>
        <begin position="283"/>
        <end position="328"/>
    </location>
</feature>